<comment type="caution">
    <text evidence="2">The sequence shown here is derived from an EMBL/GenBank/DDBJ whole genome shotgun (WGS) entry which is preliminary data.</text>
</comment>
<protein>
    <submittedName>
        <fullName evidence="2">Uncharacterized protein</fullName>
    </submittedName>
</protein>
<proteinExistence type="predicted"/>
<evidence type="ECO:0000313" key="3">
    <source>
        <dbReference type="Proteomes" id="UP001152747"/>
    </source>
</evidence>
<keyword evidence="1" id="KW-0732">Signal</keyword>
<dbReference type="Proteomes" id="UP001152747">
    <property type="component" value="Unassembled WGS sequence"/>
</dbReference>
<accession>A0A9P1III3</accession>
<name>A0A9P1III3_9PELO</name>
<feature type="chain" id="PRO_5040208472" evidence="1">
    <location>
        <begin position="17"/>
        <end position="318"/>
    </location>
</feature>
<dbReference type="OrthoDB" id="5806331at2759"/>
<evidence type="ECO:0000256" key="1">
    <source>
        <dbReference type="SAM" id="SignalP"/>
    </source>
</evidence>
<dbReference type="EMBL" id="CANHGI010000002">
    <property type="protein sequence ID" value="CAI5443817.1"/>
    <property type="molecule type" value="Genomic_DNA"/>
</dbReference>
<dbReference type="Pfam" id="PF06493">
    <property type="entry name" value="DUF1096"/>
    <property type="match status" value="1"/>
</dbReference>
<dbReference type="PANTHER" id="PTHR31895">
    <property type="entry name" value="PROTEIN CBG03177-RELATED"/>
    <property type="match status" value="1"/>
</dbReference>
<gene>
    <name evidence="2" type="ORF">CAMP_LOCUS6454</name>
</gene>
<dbReference type="PANTHER" id="PTHR31895:SF23">
    <property type="entry name" value="INTRINSICALLY DISORDERED PROTEIN, EXPRESSED IN PHARYNX"/>
    <property type="match status" value="1"/>
</dbReference>
<keyword evidence="3" id="KW-1185">Reference proteome</keyword>
<dbReference type="AlphaFoldDB" id="A0A9P1III3"/>
<evidence type="ECO:0000313" key="2">
    <source>
        <dbReference type="EMBL" id="CAI5443817.1"/>
    </source>
</evidence>
<dbReference type="InterPro" id="IPR009475">
    <property type="entry name" value="DUF1096"/>
</dbReference>
<feature type="signal peptide" evidence="1">
    <location>
        <begin position="1"/>
        <end position="16"/>
    </location>
</feature>
<sequence>MRGFFVIFAIFLVVTATPTRKSRQSCECATAESPKCGCQVMPNQSGAGGEMICTCAPAQPAKCLCSSENLKHIITSPISPAPASTTTCANSCETTCQSSCSTLHVQMTTSSCDKICHEACTFTCAKQITTSLPTPPPYTTTTTTTTLAPVTLPANVREYHFVIPAAVMQNKECAENCAPACQDTCQLVKPSTTTTTSTAPPVACIPQCMPSCSQQCVFTVKMNTMMAQVEAKTSAVLIPVENSVAEEETEVPESTTLPIVMNFGTLCKRECSIQCEHQCTPSKGDQCMSACQTTCYPVCQSKMKRRMKMKSKTDYSTA</sequence>
<organism evidence="2 3">
    <name type="scientific">Caenorhabditis angaria</name>
    <dbReference type="NCBI Taxonomy" id="860376"/>
    <lineage>
        <taxon>Eukaryota</taxon>
        <taxon>Metazoa</taxon>
        <taxon>Ecdysozoa</taxon>
        <taxon>Nematoda</taxon>
        <taxon>Chromadorea</taxon>
        <taxon>Rhabditida</taxon>
        <taxon>Rhabditina</taxon>
        <taxon>Rhabditomorpha</taxon>
        <taxon>Rhabditoidea</taxon>
        <taxon>Rhabditidae</taxon>
        <taxon>Peloderinae</taxon>
        <taxon>Caenorhabditis</taxon>
    </lineage>
</organism>
<reference evidence="2" key="1">
    <citation type="submission" date="2022-11" db="EMBL/GenBank/DDBJ databases">
        <authorList>
            <person name="Kikuchi T."/>
        </authorList>
    </citation>
    <scope>NUCLEOTIDE SEQUENCE</scope>
    <source>
        <strain evidence="2">PS1010</strain>
    </source>
</reference>